<dbReference type="RefSeq" id="WP_034224485.1">
    <property type="nucleotide sequence ID" value="NZ_AXCW01000051.1"/>
</dbReference>
<protein>
    <submittedName>
        <fullName evidence="8">Membrane protein</fullName>
    </submittedName>
</protein>
<dbReference type="EMBL" id="AXCW01000051">
    <property type="protein sequence ID" value="EYR64053.1"/>
    <property type="molecule type" value="Genomic_DNA"/>
</dbReference>
<gene>
    <name evidence="8" type="ORF">N866_16145</name>
</gene>
<evidence type="ECO:0000256" key="5">
    <source>
        <dbReference type="ARBA" id="ARBA00022989"/>
    </source>
</evidence>
<dbReference type="AlphaFoldDB" id="A0A021VSE9"/>
<dbReference type="Proteomes" id="UP000019753">
    <property type="component" value="Unassembled WGS sequence"/>
</dbReference>
<comment type="similarity">
    <text evidence="2">Belongs to the UPF0410 family.</text>
</comment>
<evidence type="ECO:0000256" key="2">
    <source>
        <dbReference type="ARBA" id="ARBA00011006"/>
    </source>
</evidence>
<evidence type="ECO:0000313" key="9">
    <source>
        <dbReference type="Proteomes" id="UP000019753"/>
    </source>
</evidence>
<dbReference type="InterPro" id="IPR007341">
    <property type="entry name" value="Transgly_assoc"/>
</dbReference>
<keyword evidence="9" id="KW-1185">Reference proteome</keyword>
<dbReference type="GO" id="GO:0005886">
    <property type="term" value="C:plasma membrane"/>
    <property type="evidence" value="ECO:0007669"/>
    <property type="project" value="UniProtKB-SubCell"/>
</dbReference>
<evidence type="ECO:0000256" key="4">
    <source>
        <dbReference type="ARBA" id="ARBA00022692"/>
    </source>
</evidence>
<keyword evidence="6 7" id="KW-0472">Membrane</keyword>
<organism evidence="8 9">
    <name type="scientific">Actinotalea ferrariae CF5-4</name>
    <dbReference type="NCBI Taxonomy" id="948458"/>
    <lineage>
        <taxon>Bacteria</taxon>
        <taxon>Bacillati</taxon>
        <taxon>Actinomycetota</taxon>
        <taxon>Actinomycetes</taxon>
        <taxon>Micrococcales</taxon>
        <taxon>Cellulomonadaceae</taxon>
        <taxon>Actinotalea</taxon>
    </lineage>
</organism>
<comment type="subcellular location">
    <subcellularLocation>
        <location evidence="1">Cell membrane</location>
        <topology evidence="1">Multi-pass membrane protein</topology>
    </subcellularLocation>
</comment>
<evidence type="ECO:0000256" key="6">
    <source>
        <dbReference type="ARBA" id="ARBA00023136"/>
    </source>
</evidence>
<keyword evidence="4 7" id="KW-0812">Transmembrane</keyword>
<keyword evidence="3" id="KW-1003">Cell membrane</keyword>
<sequence>MLILAILVLGLAAGWIAHLLVGRGEPDWTRLFLVGVVGSFVGGLLGSLLFGDGLELRPTGLIGSAVGATLVLALAQWVRGRSTDTSRRRRRR</sequence>
<evidence type="ECO:0000256" key="3">
    <source>
        <dbReference type="ARBA" id="ARBA00022475"/>
    </source>
</evidence>
<evidence type="ECO:0000256" key="7">
    <source>
        <dbReference type="SAM" id="Phobius"/>
    </source>
</evidence>
<accession>A0A021VSE9</accession>
<proteinExistence type="inferred from homology"/>
<feature type="transmembrane region" description="Helical" evidence="7">
    <location>
        <begin position="58"/>
        <end position="78"/>
    </location>
</feature>
<keyword evidence="5 7" id="KW-1133">Transmembrane helix</keyword>
<feature type="transmembrane region" description="Helical" evidence="7">
    <location>
        <begin position="32"/>
        <end position="51"/>
    </location>
</feature>
<dbReference type="Pfam" id="PF04226">
    <property type="entry name" value="Transgly_assoc"/>
    <property type="match status" value="1"/>
</dbReference>
<evidence type="ECO:0000313" key="8">
    <source>
        <dbReference type="EMBL" id="EYR64053.1"/>
    </source>
</evidence>
<comment type="caution">
    <text evidence="8">The sequence shown here is derived from an EMBL/GenBank/DDBJ whole genome shotgun (WGS) entry which is preliminary data.</text>
</comment>
<evidence type="ECO:0000256" key="1">
    <source>
        <dbReference type="ARBA" id="ARBA00004651"/>
    </source>
</evidence>
<name>A0A021VSE9_9CELL</name>
<reference evidence="8 9" key="1">
    <citation type="submission" date="2014-01" db="EMBL/GenBank/DDBJ databases">
        <title>Actinotalea ferrariae CF5-4.</title>
        <authorList>
            <person name="Chen F."/>
            <person name="Li Y."/>
            <person name="Wang G."/>
        </authorList>
    </citation>
    <scope>NUCLEOTIDE SEQUENCE [LARGE SCALE GENOMIC DNA]</scope>
    <source>
        <strain evidence="8 9">CF5-4</strain>
    </source>
</reference>